<keyword evidence="8" id="KW-1185">Reference proteome</keyword>
<evidence type="ECO:0000256" key="1">
    <source>
        <dbReference type="ARBA" id="ARBA00023015"/>
    </source>
</evidence>
<accession>A0A1H1B2T7</accession>
<proteinExistence type="predicted"/>
<dbReference type="EMBL" id="FNKH01000002">
    <property type="protein sequence ID" value="SDQ46240.1"/>
    <property type="molecule type" value="Genomic_DNA"/>
</dbReference>
<dbReference type="PANTHER" id="PTHR30055">
    <property type="entry name" value="HTH-TYPE TRANSCRIPTIONAL REGULATOR RUTR"/>
    <property type="match status" value="1"/>
</dbReference>
<feature type="region of interest" description="Disordered" evidence="5">
    <location>
        <begin position="1"/>
        <end position="20"/>
    </location>
</feature>
<keyword evidence="3" id="KW-0804">Transcription</keyword>
<evidence type="ECO:0000313" key="8">
    <source>
        <dbReference type="Proteomes" id="UP000181917"/>
    </source>
</evidence>
<dbReference type="PROSITE" id="PS50977">
    <property type="entry name" value="HTH_TETR_2"/>
    <property type="match status" value="1"/>
</dbReference>
<reference evidence="7 8" key="1">
    <citation type="submission" date="2016-10" db="EMBL/GenBank/DDBJ databases">
        <authorList>
            <person name="de Groot N.N."/>
        </authorList>
    </citation>
    <scope>NUCLEOTIDE SEQUENCE [LARGE SCALE GENOMIC DNA]</scope>
    <source>
        <strain evidence="7 8">DSM 20117</strain>
    </source>
</reference>
<dbReference type="PRINTS" id="PR00455">
    <property type="entry name" value="HTHTETR"/>
</dbReference>
<sequence>MRVKSAETRATADHPAAVSPGLRERRRLQTRAEITDAALRLFAEGGVASTTVDDIAAAAGVSARTFFRYFATKEEAALPVHQDFNEAIAAGLPSVDPLGDVRDEVDRLYALTVLPYTDNDSPSAQRMLQVSQLIRKEPSLRSAQVRQTVERTEDLMAALSAKFGPERADQMELRLAIDISGAVARAALDTWVGLLEAGKAADLAEIYGQARAFAR</sequence>
<dbReference type="Gene3D" id="1.10.357.10">
    <property type="entry name" value="Tetracycline Repressor, domain 2"/>
    <property type="match status" value="1"/>
</dbReference>
<keyword evidence="2 4" id="KW-0238">DNA-binding</keyword>
<feature type="domain" description="HTH tetR-type" evidence="6">
    <location>
        <begin position="28"/>
        <end position="88"/>
    </location>
</feature>
<organism evidence="7 8">
    <name type="scientific">Crystallibacter crystallopoietes</name>
    <dbReference type="NCBI Taxonomy" id="37928"/>
    <lineage>
        <taxon>Bacteria</taxon>
        <taxon>Bacillati</taxon>
        <taxon>Actinomycetota</taxon>
        <taxon>Actinomycetes</taxon>
        <taxon>Micrococcales</taxon>
        <taxon>Micrococcaceae</taxon>
        <taxon>Crystallibacter</taxon>
    </lineage>
</organism>
<dbReference type="STRING" id="37928.SAMN04489742_1212"/>
<feature type="compositionally biased region" description="Basic and acidic residues" evidence="5">
    <location>
        <begin position="1"/>
        <end position="12"/>
    </location>
</feature>
<feature type="DNA-binding region" description="H-T-H motif" evidence="4">
    <location>
        <begin position="51"/>
        <end position="70"/>
    </location>
</feature>
<protein>
    <submittedName>
        <fullName evidence="7">DNA-binding transcriptional regulator, AcrR family</fullName>
    </submittedName>
</protein>
<evidence type="ECO:0000256" key="3">
    <source>
        <dbReference type="ARBA" id="ARBA00023163"/>
    </source>
</evidence>
<name>A0A1H1B2T7_9MICC</name>
<dbReference type="AlphaFoldDB" id="A0A1H1B2T7"/>
<dbReference type="RefSeq" id="WP_158300457.1">
    <property type="nucleotide sequence ID" value="NZ_CP018863.1"/>
</dbReference>
<evidence type="ECO:0000313" key="7">
    <source>
        <dbReference type="EMBL" id="SDQ46240.1"/>
    </source>
</evidence>
<evidence type="ECO:0000256" key="2">
    <source>
        <dbReference type="ARBA" id="ARBA00023125"/>
    </source>
</evidence>
<evidence type="ECO:0000256" key="5">
    <source>
        <dbReference type="SAM" id="MobiDB-lite"/>
    </source>
</evidence>
<evidence type="ECO:0000256" key="4">
    <source>
        <dbReference type="PROSITE-ProRule" id="PRU00335"/>
    </source>
</evidence>
<dbReference type="InterPro" id="IPR009057">
    <property type="entry name" value="Homeodomain-like_sf"/>
</dbReference>
<evidence type="ECO:0000259" key="6">
    <source>
        <dbReference type="PROSITE" id="PS50977"/>
    </source>
</evidence>
<dbReference type="InterPro" id="IPR001647">
    <property type="entry name" value="HTH_TetR"/>
</dbReference>
<gene>
    <name evidence="7" type="ORF">SAMN04489742_1212</name>
</gene>
<dbReference type="Pfam" id="PF00440">
    <property type="entry name" value="TetR_N"/>
    <property type="match status" value="1"/>
</dbReference>
<dbReference type="GO" id="GO:0003700">
    <property type="term" value="F:DNA-binding transcription factor activity"/>
    <property type="evidence" value="ECO:0007669"/>
    <property type="project" value="TreeGrafter"/>
</dbReference>
<dbReference type="InterPro" id="IPR050109">
    <property type="entry name" value="HTH-type_TetR-like_transc_reg"/>
</dbReference>
<dbReference type="SUPFAM" id="SSF46689">
    <property type="entry name" value="Homeodomain-like"/>
    <property type="match status" value="1"/>
</dbReference>
<keyword evidence="1" id="KW-0805">Transcription regulation</keyword>
<dbReference type="GO" id="GO:0000976">
    <property type="term" value="F:transcription cis-regulatory region binding"/>
    <property type="evidence" value="ECO:0007669"/>
    <property type="project" value="TreeGrafter"/>
</dbReference>
<dbReference type="PANTHER" id="PTHR30055:SF238">
    <property type="entry name" value="MYCOFACTOCIN BIOSYNTHESIS TRANSCRIPTIONAL REGULATOR MFTR-RELATED"/>
    <property type="match status" value="1"/>
</dbReference>
<dbReference type="Proteomes" id="UP000181917">
    <property type="component" value="Unassembled WGS sequence"/>
</dbReference>